<comment type="similarity">
    <text evidence="1">Belongs to the short-chain dehydrogenases/reductases (SDR) family.</text>
</comment>
<dbReference type="STRING" id="1220924.W2S4I1"/>
<keyword evidence="2" id="KW-0560">Oxidoreductase</keyword>
<proteinExistence type="inferred from homology"/>
<evidence type="ECO:0000256" key="1">
    <source>
        <dbReference type="ARBA" id="ARBA00006484"/>
    </source>
</evidence>
<dbReference type="RefSeq" id="XP_008715333.1">
    <property type="nucleotide sequence ID" value="XM_008717111.1"/>
</dbReference>
<gene>
    <name evidence="3" type="ORF">HMPREF1541_02756</name>
</gene>
<dbReference type="Gene3D" id="3.40.50.720">
    <property type="entry name" value="NAD(P)-binding Rossmann-like Domain"/>
    <property type="match status" value="1"/>
</dbReference>
<accession>W2S4I1</accession>
<dbReference type="PRINTS" id="PR00081">
    <property type="entry name" value="GDHRDH"/>
</dbReference>
<evidence type="ECO:0000313" key="3">
    <source>
        <dbReference type="EMBL" id="ETN43597.1"/>
    </source>
</evidence>
<name>W2S4I1_CYPE1</name>
<dbReference type="GO" id="GO:0005737">
    <property type="term" value="C:cytoplasm"/>
    <property type="evidence" value="ECO:0007669"/>
    <property type="project" value="TreeGrafter"/>
</dbReference>
<dbReference type="Proteomes" id="UP000030752">
    <property type="component" value="Unassembled WGS sequence"/>
</dbReference>
<dbReference type="HOGENOM" id="CLU_010194_13_1_1"/>
<dbReference type="InParanoid" id="W2S4I1"/>
<dbReference type="GO" id="GO:0016616">
    <property type="term" value="F:oxidoreductase activity, acting on the CH-OH group of donors, NAD or NADP as acceptor"/>
    <property type="evidence" value="ECO:0007669"/>
    <property type="project" value="TreeGrafter"/>
</dbReference>
<dbReference type="SUPFAM" id="SSF51735">
    <property type="entry name" value="NAD(P)-binding Rossmann-fold domains"/>
    <property type="match status" value="1"/>
</dbReference>
<dbReference type="PANTHER" id="PTHR44229:SF4">
    <property type="entry name" value="15-HYDROXYPROSTAGLANDIN DEHYDROGENASE [NAD(+)]"/>
    <property type="match status" value="1"/>
</dbReference>
<evidence type="ECO:0000313" key="4">
    <source>
        <dbReference type="Proteomes" id="UP000030752"/>
    </source>
</evidence>
<dbReference type="EMBL" id="KB822718">
    <property type="protein sequence ID" value="ETN43597.1"/>
    <property type="molecule type" value="Genomic_DNA"/>
</dbReference>
<dbReference type="InterPro" id="IPR036291">
    <property type="entry name" value="NAD(P)-bd_dom_sf"/>
</dbReference>
<evidence type="ECO:0000256" key="2">
    <source>
        <dbReference type="ARBA" id="ARBA00023002"/>
    </source>
</evidence>
<dbReference type="GeneID" id="19970095"/>
<dbReference type="PANTHER" id="PTHR44229">
    <property type="entry name" value="15-HYDROXYPROSTAGLANDIN DEHYDROGENASE [NAD(+)]"/>
    <property type="match status" value="1"/>
</dbReference>
<dbReference type="InterPro" id="IPR002347">
    <property type="entry name" value="SDR_fam"/>
</dbReference>
<dbReference type="AlphaFoldDB" id="W2S4I1"/>
<dbReference type="Pfam" id="PF00106">
    <property type="entry name" value="adh_short"/>
    <property type="match status" value="1"/>
</dbReference>
<keyword evidence="4" id="KW-1185">Reference proteome</keyword>
<organism evidence="3 4">
    <name type="scientific">Cyphellophora europaea (strain CBS 101466)</name>
    <name type="common">Phialophora europaea</name>
    <dbReference type="NCBI Taxonomy" id="1220924"/>
    <lineage>
        <taxon>Eukaryota</taxon>
        <taxon>Fungi</taxon>
        <taxon>Dikarya</taxon>
        <taxon>Ascomycota</taxon>
        <taxon>Pezizomycotina</taxon>
        <taxon>Eurotiomycetes</taxon>
        <taxon>Chaetothyriomycetidae</taxon>
        <taxon>Chaetothyriales</taxon>
        <taxon>Cyphellophoraceae</taxon>
        <taxon>Cyphellophora</taxon>
    </lineage>
</organism>
<sequence>MLAATGIGAATATLLVRSGANVFFGDIATQQAEALVSSLSKESSHQGSISFQHCDVTKYEDLYSLFKSAHDKLGQVHHAVSSAGIFEQGSWFDPSLTIESVGQGPATTAVLDVNVLGSANFARIGVVFLRHGVSAGENRSLTLVSSVNAFRESPGLYMYQTSKHAIQGLMRSMRKIVYERDGIRVNCVCPGVTDTPMIVGIAEKFRDAGLYCQSPDSVGRIILGLQCADKMNGKAIYIEGGDGWEFEDSFYAEQPRWLGEEPTRRMRVNAEAVQKVG</sequence>
<protein>
    <submittedName>
        <fullName evidence="3">Uncharacterized protein</fullName>
    </submittedName>
</protein>
<dbReference type="eggNOG" id="KOG1199">
    <property type="taxonomic scope" value="Eukaryota"/>
</dbReference>
<dbReference type="VEuPathDB" id="FungiDB:HMPREF1541_02756"/>
<reference evidence="3 4" key="1">
    <citation type="submission" date="2013-03" db="EMBL/GenBank/DDBJ databases">
        <title>The Genome Sequence of Phialophora europaea CBS 101466.</title>
        <authorList>
            <consortium name="The Broad Institute Genomics Platform"/>
            <person name="Cuomo C."/>
            <person name="de Hoog S."/>
            <person name="Gorbushina A."/>
            <person name="Walker B."/>
            <person name="Young S.K."/>
            <person name="Zeng Q."/>
            <person name="Gargeya S."/>
            <person name="Fitzgerald M."/>
            <person name="Haas B."/>
            <person name="Abouelleil A."/>
            <person name="Allen A.W."/>
            <person name="Alvarado L."/>
            <person name="Arachchi H.M."/>
            <person name="Berlin A.M."/>
            <person name="Chapman S.B."/>
            <person name="Gainer-Dewar J."/>
            <person name="Goldberg J."/>
            <person name="Griggs A."/>
            <person name="Gujja S."/>
            <person name="Hansen M."/>
            <person name="Howarth C."/>
            <person name="Imamovic A."/>
            <person name="Ireland A."/>
            <person name="Larimer J."/>
            <person name="McCowan C."/>
            <person name="Murphy C."/>
            <person name="Pearson M."/>
            <person name="Poon T.W."/>
            <person name="Priest M."/>
            <person name="Roberts A."/>
            <person name="Saif S."/>
            <person name="Shea T."/>
            <person name="Sisk P."/>
            <person name="Sykes S."/>
            <person name="Wortman J."/>
            <person name="Nusbaum C."/>
            <person name="Birren B."/>
        </authorList>
    </citation>
    <scope>NUCLEOTIDE SEQUENCE [LARGE SCALE GENOMIC DNA]</scope>
    <source>
        <strain evidence="3 4">CBS 101466</strain>
    </source>
</reference>
<dbReference type="OrthoDB" id="37659at2759"/>